<evidence type="ECO:0008006" key="5">
    <source>
        <dbReference type="Google" id="ProtNLM"/>
    </source>
</evidence>
<evidence type="ECO:0000313" key="4">
    <source>
        <dbReference type="Proteomes" id="UP000237481"/>
    </source>
</evidence>
<sequence length="599" mass="64227">MPVDVPWLLRQEERNNTGEPSSWSPPPPNYRKAPMQNQETIHNHYYPAEQKTARWYRRKRWFWTVVAAIAFVVVAIAIVLGVVLKLELKKDEGQSEAATESSSIVTHPTPESTTSSTSLTTSLSTTSSSSTTALASTSSSSRSETVPTHSPPSSKDTVIGFLTSFLATHTGIPRPSSASSSRSTTSSSSPSSSTSSASTSSTSTSASTSTSTSTSTSASTSSASTSSASTSSTSMSTSSTSTITKAVETTSVAFRLSGKSQLASAYVNNNKAKFHRRLLVWQDDKSDLIATEWSGNGKAHYRIRDKLGSWIPQAKHGTPLAVAASDSGTIHVFFLDTKDTITHLYETAVGDWKTGTVQSKGDPIVTARFSALSAALHQSTKDAQLLAVAYQGAEQKLRLAVNHEPKEETEWQVVDVTTLSHSVAGQSDSPCFSLAGDWQNIFGGTEASYRRLLMAVLDDDGVVAWECAVDFFEPPVTRFECQQLNDTFKDDRGKGITASPPPQQLGWIRLTDPSDTKSTGIGYDFSLLCLDANGVVQESHVAAGAARKAGPGLDTKMAVRAMSTTDEAILFAASGEDLYVYRLDKDSWKWSSQGSLLST</sequence>
<dbReference type="SUPFAM" id="SSF89372">
    <property type="entry name" value="Fucose-specific lectin"/>
    <property type="match status" value="1"/>
</dbReference>
<feature type="region of interest" description="Disordered" evidence="1">
    <location>
        <begin position="14"/>
        <end position="33"/>
    </location>
</feature>
<gene>
    <name evidence="3" type="ORF">TPAR_01118</name>
</gene>
<feature type="compositionally biased region" description="Polar residues" evidence="1">
    <location>
        <begin position="96"/>
        <end position="111"/>
    </location>
</feature>
<dbReference type="OrthoDB" id="4896939at2759"/>
<evidence type="ECO:0000313" key="3">
    <source>
        <dbReference type="EMBL" id="POR38691.1"/>
    </source>
</evidence>
<evidence type="ECO:0000256" key="2">
    <source>
        <dbReference type="SAM" id="Phobius"/>
    </source>
</evidence>
<dbReference type="EMBL" id="PKSG01000112">
    <property type="protein sequence ID" value="POR38691.1"/>
    <property type="molecule type" value="Genomic_DNA"/>
</dbReference>
<accession>A0A2S4L8H0</accession>
<reference evidence="3 4" key="1">
    <citation type="submission" date="2018-01" db="EMBL/GenBank/DDBJ databases">
        <title>Harnessing the power of phylogenomics to disentangle the directionality and signatures of interkingdom host jumping in the parasitic fungal genus Tolypocladium.</title>
        <authorList>
            <person name="Quandt C.A."/>
            <person name="Patterson W."/>
            <person name="Spatafora J.W."/>
        </authorList>
    </citation>
    <scope>NUCLEOTIDE SEQUENCE [LARGE SCALE GENOMIC DNA]</scope>
    <source>
        <strain evidence="3 4">NRBC 100945</strain>
    </source>
</reference>
<name>A0A2S4L8H0_9HYPO</name>
<organism evidence="3 4">
    <name type="scientific">Tolypocladium paradoxum</name>
    <dbReference type="NCBI Taxonomy" id="94208"/>
    <lineage>
        <taxon>Eukaryota</taxon>
        <taxon>Fungi</taxon>
        <taxon>Dikarya</taxon>
        <taxon>Ascomycota</taxon>
        <taxon>Pezizomycotina</taxon>
        <taxon>Sordariomycetes</taxon>
        <taxon>Hypocreomycetidae</taxon>
        <taxon>Hypocreales</taxon>
        <taxon>Ophiocordycipitaceae</taxon>
        <taxon>Tolypocladium</taxon>
    </lineage>
</organism>
<keyword evidence="4" id="KW-1185">Reference proteome</keyword>
<feature type="region of interest" description="Disordered" evidence="1">
    <location>
        <begin position="93"/>
        <end position="157"/>
    </location>
</feature>
<feature type="region of interest" description="Disordered" evidence="1">
    <location>
        <begin position="172"/>
        <end position="241"/>
    </location>
</feature>
<evidence type="ECO:0000256" key="1">
    <source>
        <dbReference type="SAM" id="MobiDB-lite"/>
    </source>
</evidence>
<keyword evidence="2" id="KW-0812">Transmembrane</keyword>
<proteinExistence type="predicted"/>
<dbReference type="Gene3D" id="2.120.10.70">
    <property type="entry name" value="Fucose-specific lectin"/>
    <property type="match status" value="1"/>
</dbReference>
<keyword evidence="2" id="KW-1133">Transmembrane helix</keyword>
<feature type="compositionally biased region" description="Polar residues" evidence="1">
    <location>
        <begin position="142"/>
        <end position="156"/>
    </location>
</feature>
<feature type="compositionally biased region" description="Low complexity" evidence="1">
    <location>
        <begin position="176"/>
        <end position="241"/>
    </location>
</feature>
<comment type="caution">
    <text evidence="3">The sequence shown here is derived from an EMBL/GenBank/DDBJ whole genome shotgun (WGS) entry which is preliminary data.</text>
</comment>
<feature type="transmembrane region" description="Helical" evidence="2">
    <location>
        <begin position="61"/>
        <end position="84"/>
    </location>
</feature>
<protein>
    <recommendedName>
        <fullName evidence="5">Fucose-specific lectin</fullName>
    </recommendedName>
</protein>
<dbReference type="Proteomes" id="UP000237481">
    <property type="component" value="Unassembled WGS sequence"/>
</dbReference>
<keyword evidence="2" id="KW-0472">Membrane</keyword>
<dbReference type="AlphaFoldDB" id="A0A2S4L8H0"/>
<feature type="compositionally biased region" description="Low complexity" evidence="1">
    <location>
        <begin position="112"/>
        <end position="141"/>
    </location>
</feature>